<protein>
    <submittedName>
        <fullName evidence="2">DNA-3-methyladenine glycosylase I</fullName>
    </submittedName>
</protein>
<feature type="binding site" evidence="1">
    <location>
        <position position="12"/>
    </location>
    <ligand>
        <name>Zn(2+)</name>
        <dbReference type="ChEBI" id="CHEBI:29105"/>
    </ligand>
</feature>
<dbReference type="OrthoDB" id="9807664at2"/>
<gene>
    <name evidence="2" type="ORF">FC91_GL001151</name>
</gene>
<dbReference type="GO" id="GO:0008725">
    <property type="term" value="F:DNA-3-methyladenine glycosylase activity"/>
    <property type="evidence" value="ECO:0007669"/>
    <property type="project" value="InterPro"/>
</dbReference>
<evidence type="ECO:0000313" key="2">
    <source>
        <dbReference type="EMBL" id="KRM28988.1"/>
    </source>
</evidence>
<dbReference type="Pfam" id="PF03352">
    <property type="entry name" value="Adenine_glyco"/>
    <property type="match status" value="1"/>
</dbReference>
<comment type="caution">
    <text evidence="2">The sequence shown here is derived from an EMBL/GenBank/DDBJ whole genome shotgun (WGS) entry which is preliminary data.</text>
</comment>
<keyword evidence="1" id="KW-0862">Zinc</keyword>
<dbReference type="InterPro" id="IPR005019">
    <property type="entry name" value="Adenine_glyco"/>
</dbReference>
<dbReference type="eggNOG" id="COG2818">
    <property type="taxonomic scope" value="Bacteria"/>
</dbReference>
<dbReference type="PATRIC" id="fig|1122147.4.peg.1189"/>
<dbReference type="InterPro" id="IPR011257">
    <property type="entry name" value="DNA_glycosylase"/>
</dbReference>
<reference evidence="2 3" key="1">
    <citation type="journal article" date="2015" name="Genome Announc.">
        <title>Expanding the biotechnology potential of lactobacilli through comparative genomics of 213 strains and associated genera.</title>
        <authorList>
            <person name="Sun Z."/>
            <person name="Harris H.M."/>
            <person name="McCann A."/>
            <person name="Guo C."/>
            <person name="Argimon S."/>
            <person name="Zhang W."/>
            <person name="Yang X."/>
            <person name="Jeffery I.B."/>
            <person name="Cooney J.C."/>
            <person name="Kagawa T.F."/>
            <person name="Liu W."/>
            <person name="Song Y."/>
            <person name="Salvetti E."/>
            <person name="Wrobel A."/>
            <person name="Rasinkangas P."/>
            <person name="Parkhill J."/>
            <person name="Rea M.C."/>
            <person name="O'Sullivan O."/>
            <person name="Ritari J."/>
            <person name="Douillard F.P."/>
            <person name="Paul Ross R."/>
            <person name="Yang R."/>
            <person name="Briner A.E."/>
            <person name="Felis G.E."/>
            <person name="de Vos W.M."/>
            <person name="Barrangou R."/>
            <person name="Klaenhammer T.R."/>
            <person name="Caufield P.W."/>
            <person name="Cui Y."/>
            <person name="Zhang H."/>
            <person name="O'Toole P.W."/>
        </authorList>
    </citation>
    <scope>NUCLEOTIDE SEQUENCE [LARGE SCALE GENOMIC DNA]</scope>
    <source>
        <strain evidence="2 3">DSM 16991</strain>
    </source>
</reference>
<proteinExistence type="predicted"/>
<organism evidence="2 3">
    <name type="scientific">Schleiferilactobacillus harbinensis DSM 16991</name>
    <dbReference type="NCBI Taxonomy" id="1122147"/>
    <lineage>
        <taxon>Bacteria</taxon>
        <taxon>Bacillati</taxon>
        <taxon>Bacillota</taxon>
        <taxon>Bacilli</taxon>
        <taxon>Lactobacillales</taxon>
        <taxon>Lactobacillaceae</taxon>
        <taxon>Schleiferilactobacillus</taxon>
    </lineage>
</organism>
<name>A0A0R1XR06_9LACO</name>
<dbReference type="AlphaFoldDB" id="A0A0R1XR06"/>
<accession>A0A0R1XR06</accession>
<evidence type="ECO:0000313" key="3">
    <source>
        <dbReference type="Proteomes" id="UP000050949"/>
    </source>
</evidence>
<dbReference type="RefSeq" id="WP_081674608.1">
    <property type="nucleotide sequence ID" value="NZ_AUEH01000007.1"/>
</dbReference>
<dbReference type="GO" id="GO:0006284">
    <property type="term" value="P:base-excision repair"/>
    <property type="evidence" value="ECO:0007669"/>
    <property type="project" value="InterPro"/>
</dbReference>
<dbReference type="InterPro" id="IPR052891">
    <property type="entry name" value="DNA-3mA_glycosylase"/>
</dbReference>
<dbReference type="PANTHER" id="PTHR30037">
    <property type="entry name" value="DNA-3-METHYLADENINE GLYCOSYLASE 1"/>
    <property type="match status" value="1"/>
</dbReference>
<sequence length="153" mass="17192">MAEEANGINEYHQLFGHATHDPQVLFKFLVVAVFQPGLSWKAAASKLPEFDRVFAHFDAQKVAGYDEETIEEIENDPAMIRNPRKIRAIVQNARAIVQLNPEFKDFADYLWSFQGADGKTVAKDMKQRGFTFVGPTTIQLMLVGTGIAPHPMK</sequence>
<evidence type="ECO:0000256" key="1">
    <source>
        <dbReference type="PIRSR" id="PIRSR605019-1"/>
    </source>
</evidence>
<dbReference type="SUPFAM" id="SSF48150">
    <property type="entry name" value="DNA-glycosylase"/>
    <property type="match status" value="1"/>
</dbReference>
<dbReference type="PANTHER" id="PTHR30037:SF4">
    <property type="entry name" value="DNA-3-METHYLADENINE GLYCOSYLASE I"/>
    <property type="match status" value="1"/>
</dbReference>
<dbReference type="Gene3D" id="1.10.340.30">
    <property type="entry name" value="Hypothetical protein, domain 2"/>
    <property type="match status" value="1"/>
</dbReference>
<dbReference type="GO" id="GO:0046872">
    <property type="term" value="F:metal ion binding"/>
    <property type="evidence" value="ECO:0007669"/>
    <property type="project" value="UniProtKB-KW"/>
</dbReference>
<dbReference type="EMBL" id="AZFW01000020">
    <property type="protein sequence ID" value="KRM28988.1"/>
    <property type="molecule type" value="Genomic_DNA"/>
</dbReference>
<keyword evidence="1" id="KW-0479">Metal-binding</keyword>
<dbReference type="Proteomes" id="UP000050949">
    <property type="component" value="Unassembled WGS sequence"/>
</dbReference>